<gene>
    <name evidence="1" type="ORF">FYJ60_04385</name>
</gene>
<dbReference type="Proteomes" id="UP000466864">
    <property type="component" value="Unassembled WGS sequence"/>
</dbReference>
<dbReference type="RefSeq" id="WP_154457345.1">
    <property type="nucleotide sequence ID" value="NZ_VUMV01000002.1"/>
</dbReference>
<organism evidence="1 2">
    <name type="scientific">Bilifractor porci</name>
    <dbReference type="NCBI Taxonomy" id="2606636"/>
    <lineage>
        <taxon>Bacteria</taxon>
        <taxon>Bacillati</taxon>
        <taxon>Bacillota</taxon>
        <taxon>Clostridia</taxon>
        <taxon>Lachnospirales</taxon>
        <taxon>Lachnospiraceae</taxon>
        <taxon>Bilifractor</taxon>
    </lineage>
</organism>
<sequence length="151" mass="18107">MSKFTEDEKIILRNLPKEYKYIARDKDGMIYVYDMLPTRLYSRFALKGIWRSLSVFENIFKGVTWENSPICFRDPQILDDKEREYLTAVLKPLPKVKTIKKVETPMINSEYLMVIFRNREIMSFPFFKLHAMYRGMEVGREYTLKELGLKL</sequence>
<evidence type="ECO:0000313" key="1">
    <source>
        <dbReference type="EMBL" id="MST81546.1"/>
    </source>
</evidence>
<dbReference type="EMBL" id="VUMV01000002">
    <property type="protein sequence ID" value="MST81546.1"/>
    <property type="molecule type" value="Genomic_DNA"/>
</dbReference>
<keyword evidence="2" id="KW-1185">Reference proteome</keyword>
<protein>
    <submittedName>
        <fullName evidence="1">Uncharacterized protein</fullName>
    </submittedName>
</protein>
<proteinExistence type="predicted"/>
<comment type="caution">
    <text evidence="1">The sequence shown here is derived from an EMBL/GenBank/DDBJ whole genome shotgun (WGS) entry which is preliminary data.</text>
</comment>
<name>A0A7X2P853_9FIRM</name>
<dbReference type="AlphaFoldDB" id="A0A7X2P853"/>
<reference evidence="1 2" key="1">
    <citation type="submission" date="2019-08" db="EMBL/GenBank/DDBJ databases">
        <title>In-depth cultivation of the pig gut microbiome towards novel bacterial diversity and tailored functional studies.</title>
        <authorList>
            <person name="Wylensek D."/>
            <person name="Hitch T.C.A."/>
            <person name="Clavel T."/>
        </authorList>
    </citation>
    <scope>NUCLEOTIDE SEQUENCE [LARGE SCALE GENOMIC DNA]</scope>
    <source>
        <strain evidence="1 2">Oil+RF-744-WCA-WT-13</strain>
    </source>
</reference>
<accession>A0A7X2P853</accession>
<evidence type="ECO:0000313" key="2">
    <source>
        <dbReference type="Proteomes" id="UP000466864"/>
    </source>
</evidence>